<dbReference type="GO" id="GO:0008703">
    <property type="term" value="F:5-amino-6-(5-phosphoribosylamino)uracil reductase activity"/>
    <property type="evidence" value="ECO:0007669"/>
    <property type="project" value="InterPro"/>
</dbReference>
<proteinExistence type="predicted"/>
<name>A0A8J3IZL3_9CHLR</name>
<evidence type="ECO:0000313" key="2">
    <source>
        <dbReference type="EMBL" id="GHO99675.1"/>
    </source>
</evidence>
<dbReference type="RefSeq" id="WP_220210306.1">
    <property type="nucleotide sequence ID" value="NZ_BNJK01000002.1"/>
</dbReference>
<protein>
    <submittedName>
        <fullName evidence="2">Deaminase</fullName>
    </submittedName>
</protein>
<dbReference type="AlphaFoldDB" id="A0A8J3IZL3"/>
<evidence type="ECO:0000259" key="1">
    <source>
        <dbReference type="Pfam" id="PF01872"/>
    </source>
</evidence>
<reference evidence="2" key="1">
    <citation type="submission" date="2020-10" db="EMBL/GenBank/DDBJ databases">
        <title>Taxonomic study of unclassified bacteria belonging to the class Ktedonobacteria.</title>
        <authorList>
            <person name="Yabe S."/>
            <person name="Wang C.M."/>
            <person name="Zheng Y."/>
            <person name="Sakai Y."/>
            <person name="Cavaletti L."/>
            <person name="Monciardini P."/>
            <person name="Donadio S."/>
        </authorList>
    </citation>
    <scope>NUCLEOTIDE SEQUENCE</scope>
    <source>
        <strain evidence="2">ID150040</strain>
    </source>
</reference>
<organism evidence="2 3">
    <name type="scientific">Reticulibacter mediterranei</name>
    <dbReference type="NCBI Taxonomy" id="2778369"/>
    <lineage>
        <taxon>Bacteria</taxon>
        <taxon>Bacillati</taxon>
        <taxon>Chloroflexota</taxon>
        <taxon>Ktedonobacteria</taxon>
        <taxon>Ktedonobacterales</taxon>
        <taxon>Reticulibacteraceae</taxon>
        <taxon>Reticulibacter</taxon>
    </lineage>
</organism>
<sequence>MGKVITNISMSLDGFIAGPQDDVQQLFKWYFGGTEAFEVQGGRMTLKVSPESARLLAESIATTGAMVAGRRMFDLAGAWGGNPPFAPCFILTHNAAQEWVKEGSPFTFVTDGIESAVAQAKTAAGDKNVAIATATTTQQCIKAGLLDEIHIDLVPVLLGDGVRLFEHLGSSAIELEQIKVVEAPGVTHLGFRVLK</sequence>
<keyword evidence="3" id="KW-1185">Reference proteome</keyword>
<evidence type="ECO:0000313" key="3">
    <source>
        <dbReference type="Proteomes" id="UP000597444"/>
    </source>
</evidence>
<dbReference type="PANTHER" id="PTHR38011">
    <property type="entry name" value="DIHYDROFOLATE REDUCTASE FAMILY PROTEIN (AFU_ORTHOLOGUE AFUA_8G06820)"/>
    <property type="match status" value="1"/>
</dbReference>
<accession>A0A8J3IZL3</accession>
<dbReference type="Gene3D" id="3.40.430.10">
    <property type="entry name" value="Dihydrofolate Reductase, subunit A"/>
    <property type="match status" value="1"/>
</dbReference>
<feature type="domain" description="Bacterial bifunctional deaminase-reductase C-terminal" evidence="1">
    <location>
        <begin position="3"/>
        <end position="182"/>
    </location>
</feature>
<dbReference type="InterPro" id="IPR024072">
    <property type="entry name" value="DHFR-like_dom_sf"/>
</dbReference>
<dbReference type="InterPro" id="IPR002734">
    <property type="entry name" value="RibDG_C"/>
</dbReference>
<dbReference type="Pfam" id="PF01872">
    <property type="entry name" value="RibD_C"/>
    <property type="match status" value="1"/>
</dbReference>
<dbReference type="GO" id="GO:0009231">
    <property type="term" value="P:riboflavin biosynthetic process"/>
    <property type="evidence" value="ECO:0007669"/>
    <property type="project" value="InterPro"/>
</dbReference>
<dbReference type="Proteomes" id="UP000597444">
    <property type="component" value="Unassembled WGS sequence"/>
</dbReference>
<gene>
    <name evidence="2" type="ORF">KSF_097230</name>
</gene>
<dbReference type="InterPro" id="IPR050765">
    <property type="entry name" value="Riboflavin_Biosynth_HTPR"/>
</dbReference>
<dbReference type="PANTHER" id="PTHR38011:SF12">
    <property type="entry name" value="BIFUNCTIONAL DEAMINASE-REDUCTASE DOMAIN PROTEIN"/>
    <property type="match status" value="1"/>
</dbReference>
<comment type="caution">
    <text evidence="2">The sequence shown here is derived from an EMBL/GenBank/DDBJ whole genome shotgun (WGS) entry which is preliminary data.</text>
</comment>
<dbReference type="SUPFAM" id="SSF53597">
    <property type="entry name" value="Dihydrofolate reductase-like"/>
    <property type="match status" value="1"/>
</dbReference>
<dbReference type="EMBL" id="BNJK01000002">
    <property type="protein sequence ID" value="GHO99675.1"/>
    <property type="molecule type" value="Genomic_DNA"/>
</dbReference>